<reference evidence="5 6" key="1">
    <citation type="submission" date="2018-08" db="EMBL/GenBank/DDBJ databases">
        <title>Genomic investigation of the strawberry pathogen Phytophthora fragariae indicates pathogenicity is determined by transcriptional variation in three key races.</title>
        <authorList>
            <person name="Adams T.M."/>
            <person name="Armitage A.D."/>
            <person name="Sobczyk M.K."/>
            <person name="Bates H.J."/>
            <person name="Dunwell J.M."/>
            <person name="Nellist C.F."/>
            <person name="Harrison R.J."/>
        </authorList>
    </citation>
    <scope>NUCLEOTIDE SEQUENCE [LARGE SCALE GENOMIC DNA]</scope>
    <source>
        <strain evidence="4 6">A4</strain>
        <strain evidence="3 5">NOV-9</strain>
    </source>
</reference>
<feature type="transmembrane region" description="Helical" evidence="2">
    <location>
        <begin position="26"/>
        <end position="46"/>
    </location>
</feature>
<evidence type="ECO:0000256" key="1">
    <source>
        <dbReference type="SAM" id="MobiDB-lite"/>
    </source>
</evidence>
<feature type="compositionally biased region" description="Basic and acidic residues" evidence="1">
    <location>
        <begin position="11"/>
        <end position="20"/>
    </location>
</feature>
<evidence type="ECO:0000313" key="6">
    <source>
        <dbReference type="Proteomes" id="UP000437068"/>
    </source>
</evidence>
<evidence type="ECO:0000313" key="4">
    <source>
        <dbReference type="EMBL" id="KAE9320563.1"/>
    </source>
</evidence>
<comment type="caution">
    <text evidence="4">The sequence shown here is derived from an EMBL/GenBank/DDBJ whole genome shotgun (WGS) entry which is preliminary data.</text>
</comment>
<accession>A0A6A4EE95</accession>
<dbReference type="Proteomes" id="UP000437068">
    <property type="component" value="Unassembled WGS sequence"/>
</dbReference>
<dbReference type="EMBL" id="QXGE01000197">
    <property type="protein sequence ID" value="KAE9320563.1"/>
    <property type="molecule type" value="Genomic_DNA"/>
</dbReference>
<name>A0A6A4EE95_9STRA</name>
<evidence type="ECO:0000256" key="2">
    <source>
        <dbReference type="SAM" id="Phobius"/>
    </source>
</evidence>
<organism evidence="4 6">
    <name type="scientific">Phytophthora fragariae</name>
    <dbReference type="NCBI Taxonomy" id="53985"/>
    <lineage>
        <taxon>Eukaryota</taxon>
        <taxon>Sar</taxon>
        <taxon>Stramenopiles</taxon>
        <taxon>Oomycota</taxon>
        <taxon>Peronosporomycetes</taxon>
        <taxon>Peronosporales</taxon>
        <taxon>Peronosporaceae</taxon>
        <taxon>Phytophthora</taxon>
    </lineage>
</organism>
<feature type="region of interest" description="Disordered" evidence="1">
    <location>
        <begin position="1"/>
        <end position="20"/>
    </location>
</feature>
<sequence length="50" mass="5260">MSQRSAGKSGESAKKEVRKKPPLDTWIAAVATVNAGMAIAVAAEAYRVSR</sequence>
<proteinExistence type="predicted"/>
<keyword evidence="2" id="KW-1133">Transmembrane helix</keyword>
<keyword evidence="2" id="KW-0812">Transmembrane</keyword>
<keyword evidence="2" id="KW-0472">Membrane</keyword>
<protein>
    <submittedName>
        <fullName evidence="4">Uncharacterized protein</fullName>
    </submittedName>
</protein>
<dbReference type="AlphaFoldDB" id="A0A6A4EE95"/>
<evidence type="ECO:0000313" key="3">
    <source>
        <dbReference type="EMBL" id="KAE8932407.1"/>
    </source>
</evidence>
<dbReference type="EMBL" id="QXGF01001122">
    <property type="protein sequence ID" value="KAE8932407.1"/>
    <property type="molecule type" value="Genomic_DNA"/>
</dbReference>
<gene>
    <name evidence="4" type="ORF">PF001_g5350</name>
    <name evidence="3" type="ORF">PF009_g17557</name>
</gene>
<dbReference type="Proteomes" id="UP000429523">
    <property type="component" value="Unassembled WGS sequence"/>
</dbReference>
<evidence type="ECO:0000313" key="5">
    <source>
        <dbReference type="Proteomes" id="UP000429523"/>
    </source>
</evidence>